<keyword evidence="3" id="KW-0808">Transferase</keyword>
<dbReference type="SUPFAM" id="SSF53383">
    <property type="entry name" value="PLP-dependent transferases"/>
    <property type="match status" value="1"/>
</dbReference>
<evidence type="ECO:0000256" key="5">
    <source>
        <dbReference type="SAM" id="Phobius"/>
    </source>
</evidence>
<evidence type="ECO:0000256" key="2">
    <source>
        <dbReference type="ARBA" id="ARBA00006312"/>
    </source>
</evidence>
<keyword evidence="3" id="KW-0032">Aminotransferase</keyword>
<feature type="domain" description="Alliinase C-terminal" evidence="6">
    <location>
        <begin position="96"/>
        <end position="459"/>
    </location>
</feature>
<comment type="caution">
    <text evidence="7">The sequence shown here is derived from an EMBL/GenBank/DDBJ whole genome shotgun (WGS) entry which is preliminary data.</text>
</comment>
<dbReference type="CDD" id="cd00609">
    <property type="entry name" value="AAT_like"/>
    <property type="match status" value="1"/>
</dbReference>
<evidence type="ECO:0000256" key="3">
    <source>
        <dbReference type="ARBA" id="ARBA00022576"/>
    </source>
</evidence>
<keyword evidence="4" id="KW-0663">Pyridoxal phosphate</keyword>
<proteinExistence type="inferred from homology"/>
<dbReference type="InterPro" id="IPR037029">
    <property type="entry name" value="Alliinase_N_sf"/>
</dbReference>
<organism evidence="7 8">
    <name type="scientific">Camellia sinensis</name>
    <name type="common">Tea plant</name>
    <name type="synonym">Thea sinensis</name>
    <dbReference type="NCBI Taxonomy" id="4442"/>
    <lineage>
        <taxon>Eukaryota</taxon>
        <taxon>Viridiplantae</taxon>
        <taxon>Streptophyta</taxon>
        <taxon>Embryophyta</taxon>
        <taxon>Tracheophyta</taxon>
        <taxon>Spermatophyta</taxon>
        <taxon>Magnoliopsida</taxon>
        <taxon>eudicotyledons</taxon>
        <taxon>Gunneridae</taxon>
        <taxon>Pentapetalae</taxon>
        <taxon>asterids</taxon>
        <taxon>Ericales</taxon>
        <taxon>Theaceae</taxon>
        <taxon>Camellia</taxon>
    </lineage>
</organism>
<evidence type="ECO:0000313" key="8">
    <source>
        <dbReference type="Proteomes" id="UP000593564"/>
    </source>
</evidence>
<dbReference type="GO" id="GO:0006520">
    <property type="term" value="P:amino acid metabolic process"/>
    <property type="evidence" value="ECO:0007669"/>
    <property type="project" value="TreeGrafter"/>
</dbReference>
<dbReference type="GO" id="GO:0016846">
    <property type="term" value="F:carbon-sulfur lyase activity"/>
    <property type="evidence" value="ECO:0007669"/>
    <property type="project" value="InterPro"/>
</dbReference>
<keyword evidence="5" id="KW-1133">Transmembrane helix</keyword>
<dbReference type="InterPro" id="IPR015424">
    <property type="entry name" value="PyrdxlP-dep_Trfase"/>
</dbReference>
<gene>
    <name evidence="7" type="ORF">HYC85_004668</name>
</gene>
<reference evidence="7 8" key="2">
    <citation type="submission" date="2020-07" db="EMBL/GenBank/DDBJ databases">
        <title>Genome assembly of wild tea tree DASZ reveals pedigree and selection history of tea varieties.</title>
        <authorList>
            <person name="Zhang W."/>
        </authorList>
    </citation>
    <scope>NUCLEOTIDE SEQUENCE [LARGE SCALE GENOMIC DNA]</scope>
    <source>
        <strain evidence="8">cv. G240</strain>
        <tissue evidence="7">Leaf</tissue>
    </source>
</reference>
<keyword evidence="5" id="KW-0812">Transmembrane</keyword>
<keyword evidence="8" id="KW-1185">Reference proteome</keyword>
<name>A0A7J7HX67_CAMSI</name>
<dbReference type="InterPro" id="IPR015422">
    <property type="entry name" value="PyrdxlP-dep_Trfase_small"/>
</dbReference>
<sequence>MKMDERRVLSLRNVLMVSLALNVGLILRIGYVGESWRRSKQSFSGLCLEKKQENRGASMADSSLKVVHVSERNHVSSSSTSSTARTEFEDAGESVINLEQGDPTMYERYWKEMGEKTTLVISGWQSISYFSDLTNLCWFLEPSFADSVIRLHKLVGNAVTQDRHIVVGTGSTQLFQAALYALCPPNGSEPMSVVSAAPYYSSYPLMTDFLKSGLYKWGGDAHRFSKDDNNNNRRPYIEIVTSPNNPDGSTRRAVVNRIDGILVHDLAYYWPQYTPITSPADHDLMLFTVSKSTGHAGTRIGWALVKDKEVAKKMTKFIELNTIGVSKDSQLRAAKILQAVADSCDRGGVGSPEEGQATFFEYSHNLMTKRWNQLRAAVEKSQLFSLPEFPCGFCKFSAQSFQSQPAFAWLKCEGEMEDCESLLRRWRILSRGGKHFGDTPKYVRISMLPRDQIFHLFTHRGGIIYQDLGKKIKRLLYLLTKN</sequence>
<evidence type="ECO:0000313" key="7">
    <source>
        <dbReference type="EMBL" id="KAF5957443.1"/>
    </source>
</evidence>
<dbReference type="Gene3D" id="3.40.640.10">
    <property type="entry name" value="Type I PLP-dependent aspartate aminotransferase-like (Major domain)"/>
    <property type="match status" value="1"/>
</dbReference>
<protein>
    <recommendedName>
        <fullName evidence="6">Alliinase C-terminal domain-containing protein</fullName>
    </recommendedName>
</protein>
<reference evidence="8" key="1">
    <citation type="journal article" date="2020" name="Nat. Commun.">
        <title>Genome assembly of wild tea tree DASZ reveals pedigree and selection history of tea varieties.</title>
        <authorList>
            <person name="Zhang W."/>
            <person name="Zhang Y."/>
            <person name="Qiu H."/>
            <person name="Guo Y."/>
            <person name="Wan H."/>
            <person name="Zhang X."/>
            <person name="Scossa F."/>
            <person name="Alseekh S."/>
            <person name="Zhang Q."/>
            <person name="Wang P."/>
            <person name="Xu L."/>
            <person name="Schmidt M.H."/>
            <person name="Jia X."/>
            <person name="Li D."/>
            <person name="Zhu A."/>
            <person name="Guo F."/>
            <person name="Chen W."/>
            <person name="Ni D."/>
            <person name="Usadel B."/>
            <person name="Fernie A.R."/>
            <person name="Wen W."/>
        </authorList>
    </citation>
    <scope>NUCLEOTIDE SEQUENCE [LARGE SCALE GENOMIC DNA]</scope>
    <source>
        <strain evidence="8">cv. G240</strain>
    </source>
</reference>
<feature type="transmembrane region" description="Helical" evidence="5">
    <location>
        <begin position="12"/>
        <end position="31"/>
    </location>
</feature>
<dbReference type="GO" id="GO:0008483">
    <property type="term" value="F:transaminase activity"/>
    <property type="evidence" value="ECO:0007669"/>
    <property type="project" value="UniProtKB-KW"/>
</dbReference>
<comment type="similarity">
    <text evidence="2">Belongs to the alliinase family.</text>
</comment>
<accession>A0A7J7HX67</accession>
<keyword evidence="5" id="KW-0472">Membrane</keyword>
<dbReference type="AlphaFoldDB" id="A0A7J7HX67"/>
<dbReference type="Gene3D" id="2.10.25.30">
    <property type="entry name" value="EGF-like, alliinase"/>
    <property type="match status" value="1"/>
</dbReference>
<dbReference type="Proteomes" id="UP000593564">
    <property type="component" value="Unassembled WGS sequence"/>
</dbReference>
<dbReference type="InterPro" id="IPR015421">
    <property type="entry name" value="PyrdxlP-dep_Trfase_major"/>
</dbReference>
<dbReference type="EMBL" id="JACBKZ010000002">
    <property type="protein sequence ID" value="KAF5957443.1"/>
    <property type="molecule type" value="Genomic_DNA"/>
</dbReference>
<dbReference type="Pfam" id="PF04864">
    <property type="entry name" value="Alliinase_C"/>
    <property type="match status" value="1"/>
</dbReference>
<evidence type="ECO:0000259" key="6">
    <source>
        <dbReference type="Pfam" id="PF04864"/>
    </source>
</evidence>
<dbReference type="PANTHER" id="PTHR43795">
    <property type="entry name" value="BIFUNCTIONAL ASPARTATE AMINOTRANSFERASE AND GLUTAMATE/ASPARTATE-PREPHENATE AMINOTRANSFERASE-RELATED"/>
    <property type="match status" value="1"/>
</dbReference>
<dbReference type="InterPro" id="IPR050478">
    <property type="entry name" value="Ethylene_sulfur-biosynth"/>
</dbReference>
<evidence type="ECO:0000256" key="1">
    <source>
        <dbReference type="ARBA" id="ARBA00001933"/>
    </source>
</evidence>
<dbReference type="InterPro" id="IPR006948">
    <property type="entry name" value="Alliinase_C"/>
</dbReference>
<evidence type="ECO:0000256" key="4">
    <source>
        <dbReference type="ARBA" id="ARBA00022898"/>
    </source>
</evidence>
<dbReference type="Gene3D" id="3.90.1150.10">
    <property type="entry name" value="Aspartate Aminotransferase, domain 1"/>
    <property type="match status" value="1"/>
</dbReference>
<dbReference type="PANTHER" id="PTHR43795:SF22">
    <property type="entry name" value="TRYPTOPHAN AMINOTRANSFERASE-RELATED PROTEIN 2"/>
    <property type="match status" value="1"/>
</dbReference>
<comment type="cofactor">
    <cofactor evidence="1">
        <name>pyridoxal 5'-phosphate</name>
        <dbReference type="ChEBI" id="CHEBI:597326"/>
    </cofactor>
</comment>